<dbReference type="GO" id="GO:0050863">
    <property type="term" value="P:regulation of T cell activation"/>
    <property type="evidence" value="ECO:0007669"/>
    <property type="project" value="UniProtKB-ARBA"/>
</dbReference>
<evidence type="ECO:0000256" key="2">
    <source>
        <dbReference type="ARBA" id="ARBA00022729"/>
    </source>
</evidence>
<reference evidence="9" key="1">
    <citation type="submission" date="2021-01" db="EMBL/GenBank/DDBJ databases">
        <authorList>
            <person name="Zahm M."/>
            <person name="Roques C."/>
            <person name="Cabau C."/>
            <person name="Klopp C."/>
            <person name="Donnadieu C."/>
            <person name="Jouanno E."/>
            <person name="Lampietro C."/>
            <person name="Louis A."/>
            <person name="Herpin A."/>
            <person name="Echchiki A."/>
            <person name="Berthelot C."/>
            <person name="Parey E."/>
            <person name="Roest-Crollius H."/>
            <person name="Braasch I."/>
            <person name="Postlethwait J."/>
            <person name="Bobe J."/>
            <person name="Montfort J."/>
            <person name="Bouchez O."/>
            <person name="Begum T."/>
            <person name="Mejri S."/>
            <person name="Adams A."/>
            <person name="Chen W.-J."/>
            <person name="Guiguen Y."/>
        </authorList>
    </citation>
    <scope>NUCLEOTIDE SEQUENCE</scope>
    <source>
        <strain evidence="9">YG-15Mar2019-1</strain>
        <tissue evidence="9">Brain</tissue>
    </source>
</reference>
<protein>
    <recommendedName>
        <fullName evidence="8">Ig-like domain-containing protein</fullName>
    </recommendedName>
</protein>
<evidence type="ECO:0000259" key="8">
    <source>
        <dbReference type="PROSITE" id="PS50835"/>
    </source>
</evidence>
<evidence type="ECO:0000256" key="1">
    <source>
        <dbReference type="ARBA" id="ARBA00004370"/>
    </source>
</evidence>
<keyword evidence="3" id="KW-0472">Membrane</keyword>
<evidence type="ECO:0000313" key="9">
    <source>
        <dbReference type="EMBL" id="KAG7466018.1"/>
    </source>
</evidence>
<evidence type="ECO:0000256" key="5">
    <source>
        <dbReference type="ARBA" id="ARBA00023180"/>
    </source>
</evidence>
<dbReference type="InterPro" id="IPR013783">
    <property type="entry name" value="Ig-like_fold"/>
</dbReference>
<feature type="domain" description="Ig-like" evidence="8">
    <location>
        <begin position="22"/>
        <end position="135"/>
    </location>
</feature>
<dbReference type="SMART" id="SM00409">
    <property type="entry name" value="IG"/>
    <property type="match status" value="1"/>
</dbReference>
<comment type="caution">
    <text evidence="9">The sequence shown here is derived from an EMBL/GenBank/DDBJ whole genome shotgun (WGS) entry which is preliminary data.</text>
</comment>
<evidence type="ECO:0000256" key="3">
    <source>
        <dbReference type="ARBA" id="ARBA00023136"/>
    </source>
</evidence>
<sequence>MSKIKEFSMFFLVSVCFFVITDAFEVIAPESEGIAARGLPVVLGCRYTPNPDGSLEGLIVTWQRVDDSQVVHSFYYGQDQLERQSPGYRNRTALYPSELGSGNASLRLEKVRPRDSGGYQCSVSSLKGTGRATVNLMYAAFYTEPVLSVTLQSTGVHVQYESKGYPEPEVQWVDSVGQNLTHHLEVVPQPGEEGLLLLRTHVLLEDSCPAVNFTFSLKNRVLDQELAQPMSFSCAGHGSSTRETIFLVLIFIKPLYIHTHKFLKLQHACLLCQ</sequence>
<evidence type="ECO:0000256" key="7">
    <source>
        <dbReference type="SAM" id="SignalP"/>
    </source>
</evidence>
<dbReference type="InterPro" id="IPR003599">
    <property type="entry name" value="Ig_sub"/>
</dbReference>
<keyword evidence="4" id="KW-1015">Disulfide bond</keyword>
<dbReference type="PANTHER" id="PTHR24100">
    <property type="entry name" value="BUTYROPHILIN"/>
    <property type="match status" value="1"/>
</dbReference>
<dbReference type="OrthoDB" id="10055806at2759"/>
<keyword evidence="6" id="KW-0393">Immunoglobulin domain</keyword>
<dbReference type="GO" id="GO:0050852">
    <property type="term" value="P:T cell receptor signaling pathway"/>
    <property type="evidence" value="ECO:0007669"/>
    <property type="project" value="TreeGrafter"/>
</dbReference>
<name>A0A9D3PQE0_MEGAT</name>
<evidence type="ECO:0000256" key="4">
    <source>
        <dbReference type="ARBA" id="ARBA00023157"/>
    </source>
</evidence>
<dbReference type="GO" id="GO:1903037">
    <property type="term" value="P:regulation of leukocyte cell-cell adhesion"/>
    <property type="evidence" value="ECO:0007669"/>
    <property type="project" value="UniProtKB-ARBA"/>
</dbReference>
<dbReference type="InterPro" id="IPR036179">
    <property type="entry name" value="Ig-like_dom_sf"/>
</dbReference>
<dbReference type="PANTHER" id="PTHR24100:SF145">
    <property type="entry name" value="CD276 ANTIGEN"/>
    <property type="match status" value="1"/>
</dbReference>
<dbReference type="FunFam" id="2.60.40.10:FF:000142">
    <property type="entry name" value="V-set domain-containing T-cell activation inhibitor 1"/>
    <property type="match status" value="1"/>
</dbReference>
<dbReference type="GO" id="GO:0005102">
    <property type="term" value="F:signaling receptor binding"/>
    <property type="evidence" value="ECO:0007669"/>
    <property type="project" value="TreeGrafter"/>
</dbReference>
<dbReference type="SUPFAM" id="SSF48726">
    <property type="entry name" value="Immunoglobulin"/>
    <property type="match status" value="1"/>
</dbReference>
<dbReference type="Gene3D" id="2.60.40.10">
    <property type="entry name" value="Immunoglobulins"/>
    <property type="match status" value="2"/>
</dbReference>
<proteinExistence type="predicted"/>
<evidence type="ECO:0000256" key="6">
    <source>
        <dbReference type="ARBA" id="ARBA00023319"/>
    </source>
</evidence>
<evidence type="ECO:0000313" key="10">
    <source>
        <dbReference type="Proteomes" id="UP001046870"/>
    </source>
</evidence>
<dbReference type="Pfam" id="PF07686">
    <property type="entry name" value="V-set"/>
    <property type="match status" value="1"/>
</dbReference>
<dbReference type="AlphaFoldDB" id="A0A9D3PQE0"/>
<accession>A0A9D3PQE0</accession>
<keyword evidence="5" id="KW-0325">Glycoprotein</keyword>
<organism evidence="9 10">
    <name type="scientific">Megalops atlanticus</name>
    <name type="common">Tarpon</name>
    <name type="synonym">Clupea gigantea</name>
    <dbReference type="NCBI Taxonomy" id="7932"/>
    <lineage>
        <taxon>Eukaryota</taxon>
        <taxon>Metazoa</taxon>
        <taxon>Chordata</taxon>
        <taxon>Craniata</taxon>
        <taxon>Vertebrata</taxon>
        <taxon>Euteleostomi</taxon>
        <taxon>Actinopterygii</taxon>
        <taxon>Neopterygii</taxon>
        <taxon>Teleostei</taxon>
        <taxon>Elopiformes</taxon>
        <taxon>Megalopidae</taxon>
        <taxon>Megalops</taxon>
    </lineage>
</organism>
<dbReference type="PROSITE" id="PS50835">
    <property type="entry name" value="IG_LIKE"/>
    <property type="match status" value="1"/>
</dbReference>
<dbReference type="InterPro" id="IPR050504">
    <property type="entry name" value="IgSF_BTN/MOG"/>
</dbReference>
<dbReference type="SMART" id="SM00406">
    <property type="entry name" value="IGv"/>
    <property type="match status" value="1"/>
</dbReference>
<dbReference type="GO" id="GO:0001817">
    <property type="term" value="P:regulation of cytokine production"/>
    <property type="evidence" value="ECO:0007669"/>
    <property type="project" value="TreeGrafter"/>
</dbReference>
<keyword evidence="2 7" id="KW-0732">Signal</keyword>
<dbReference type="InterPro" id="IPR013106">
    <property type="entry name" value="Ig_V-set"/>
</dbReference>
<dbReference type="GO" id="GO:0009897">
    <property type="term" value="C:external side of plasma membrane"/>
    <property type="evidence" value="ECO:0007669"/>
    <property type="project" value="TreeGrafter"/>
</dbReference>
<dbReference type="Pfam" id="PF22705">
    <property type="entry name" value="C2-set_3"/>
    <property type="match status" value="1"/>
</dbReference>
<feature type="signal peptide" evidence="7">
    <location>
        <begin position="1"/>
        <end position="23"/>
    </location>
</feature>
<keyword evidence="10" id="KW-1185">Reference proteome</keyword>
<dbReference type="Proteomes" id="UP001046870">
    <property type="component" value="Chromosome 13"/>
</dbReference>
<dbReference type="InterPro" id="IPR007110">
    <property type="entry name" value="Ig-like_dom"/>
</dbReference>
<feature type="chain" id="PRO_5039444755" description="Ig-like domain-containing protein" evidence="7">
    <location>
        <begin position="24"/>
        <end position="273"/>
    </location>
</feature>
<dbReference type="InterPro" id="IPR053896">
    <property type="entry name" value="BTN3A2-like_Ig-C"/>
</dbReference>
<dbReference type="EMBL" id="JAFDVH010000013">
    <property type="protein sequence ID" value="KAG7466018.1"/>
    <property type="molecule type" value="Genomic_DNA"/>
</dbReference>
<gene>
    <name evidence="9" type="ORF">MATL_G00160380</name>
</gene>
<comment type="subcellular location">
    <subcellularLocation>
        <location evidence="1">Membrane</location>
    </subcellularLocation>
</comment>